<dbReference type="EMBL" id="BARV01027555">
    <property type="protein sequence ID" value="GAI38629.1"/>
    <property type="molecule type" value="Genomic_DNA"/>
</dbReference>
<protein>
    <submittedName>
        <fullName evidence="1">Uncharacterized protein</fullName>
    </submittedName>
</protein>
<organism evidence="1">
    <name type="scientific">marine sediment metagenome</name>
    <dbReference type="NCBI Taxonomy" id="412755"/>
    <lineage>
        <taxon>unclassified sequences</taxon>
        <taxon>metagenomes</taxon>
        <taxon>ecological metagenomes</taxon>
    </lineage>
</organism>
<feature type="non-terminal residue" evidence="1">
    <location>
        <position position="44"/>
    </location>
</feature>
<reference evidence="1" key="1">
    <citation type="journal article" date="2014" name="Front. Microbiol.">
        <title>High frequency of phylogenetically diverse reductive dehalogenase-homologous genes in deep subseafloor sedimentary metagenomes.</title>
        <authorList>
            <person name="Kawai M."/>
            <person name="Futagami T."/>
            <person name="Toyoda A."/>
            <person name="Takaki Y."/>
            <person name="Nishi S."/>
            <person name="Hori S."/>
            <person name="Arai W."/>
            <person name="Tsubouchi T."/>
            <person name="Morono Y."/>
            <person name="Uchiyama I."/>
            <person name="Ito T."/>
            <person name="Fujiyama A."/>
            <person name="Inagaki F."/>
            <person name="Takami H."/>
        </authorList>
    </citation>
    <scope>NUCLEOTIDE SEQUENCE</scope>
    <source>
        <strain evidence="1">Expedition CK06-06</strain>
    </source>
</reference>
<name>X1Q5V0_9ZZZZ</name>
<sequence length="44" mass="4968">MAGNTRGKLKEQFEGIHNNNNWVLTHIERALGLIAEHKPELSEA</sequence>
<comment type="caution">
    <text evidence="1">The sequence shown here is derived from an EMBL/GenBank/DDBJ whole genome shotgun (WGS) entry which is preliminary data.</text>
</comment>
<proteinExistence type="predicted"/>
<dbReference type="AlphaFoldDB" id="X1Q5V0"/>
<gene>
    <name evidence="1" type="ORF">S06H3_44324</name>
</gene>
<accession>X1Q5V0</accession>
<evidence type="ECO:0000313" key="1">
    <source>
        <dbReference type="EMBL" id="GAI38629.1"/>
    </source>
</evidence>